<name>A0ACC2F0L4_DALPE</name>
<dbReference type="Proteomes" id="UP001157502">
    <property type="component" value="Chromosome 37"/>
</dbReference>
<evidence type="ECO:0000313" key="1">
    <source>
        <dbReference type="EMBL" id="KAJ7984883.1"/>
    </source>
</evidence>
<organism evidence="1 2">
    <name type="scientific">Dallia pectoralis</name>
    <name type="common">Alaska blackfish</name>
    <dbReference type="NCBI Taxonomy" id="75939"/>
    <lineage>
        <taxon>Eukaryota</taxon>
        <taxon>Metazoa</taxon>
        <taxon>Chordata</taxon>
        <taxon>Craniata</taxon>
        <taxon>Vertebrata</taxon>
        <taxon>Euteleostomi</taxon>
        <taxon>Actinopterygii</taxon>
        <taxon>Neopterygii</taxon>
        <taxon>Teleostei</taxon>
        <taxon>Protacanthopterygii</taxon>
        <taxon>Esociformes</taxon>
        <taxon>Umbridae</taxon>
        <taxon>Dallia</taxon>
    </lineage>
</organism>
<comment type="caution">
    <text evidence="1">The sequence shown here is derived from an EMBL/GenBank/DDBJ whole genome shotgun (WGS) entry which is preliminary data.</text>
</comment>
<sequence>MANIKVDNSQSLSKAWIGLRRLDKNDDRVIALREVTIPMATGLQATTVKQIIIGSFGFNSTNVPLTFKIRNNRGCLIPFNSYISVNSKLMPYVLEVSTVFQHVIPKPRNIAMTVVNKSIRTRLQSAVRRLVRLEELFPQIKLRQHEKIDQEIELLNQQLIFLHKRMQMADSHNWMGMFTRTPMW</sequence>
<proteinExistence type="predicted"/>
<reference evidence="1" key="1">
    <citation type="submission" date="2021-05" db="EMBL/GenBank/DDBJ databases">
        <authorList>
            <person name="Pan Q."/>
            <person name="Jouanno E."/>
            <person name="Zahm M."/>
            <person name="Klopp C."/>
            <person name="Cabau C."/>
            <person name="Louis A."/>
            <person name="Berthelot C."/>
            <person name="Parey E."/>
            <person name="Roest Crollius H."/>
            <person name="Montfort J."/>
            <person name="Robinson-Rechavi M."/>
            <person name="Bouchez O."/>
            <person name="Lampietro C."/>
            <person name="Lopez Roques C."/>
            <person name="Donnadieu C."/>
            <person name="Postlethwait J."/>
            <person name="Bobe J."/>
            <person name="Dillon D."/>
            <person name="Chandos A."/>
            <person name="von Hippel F."/>
            <person name="Guiguen Y."/>
        </authorList>
    </citation>
    <scope>NUCLEOTIDE SEQUENCE</scope>
    <source>
        <strain evidence="1">YG-Jan2019</strain>
    </source>
</reference>
<evidence type="ECO:0000313" key="2">
    <source>
        <dbReference type="Proteomes" id="UP001157502"/>
    </source>
</evidence>
<dbReference type="EMBL" id="CM055764">
    <property type="protein sequence ID" value="KAJ7984883.1"/>
    <property type="molecule type" value="Genomic_DNA"/>
</dbReference>
<keyword evidence="2" id="KW-1185">Reference proteome</keyword>
<gene>
    <name evidence="1" type="ORF">DPEC_G00359390</name>
</gene>
<accession>A0ACC2F0L4</accession>
<protein>
    <submittedName>
        <fullName evidence="1">Uncharacterized protein</fullName>
    </submittedName>
</protein>